<dbReference type="PANTHER" id="PTHR12154">
    <property type="entry name" value="GLYCOSYL TRANSFERASE-RELATED"/>
    <property type="match status" value="1"/>
</dbReference>
<dbReference type="Gene3D" id="3.40.50.2000">
    <property type="entry name" value="Glycogen Phosphorylase B"/>
    <property type="match status" value="2"/>
</dbReference>
<evidence type="ECO:0000313" key="10">
    <source>
        <dbReference type="EMBL" id="CUE67548.1"/>
    </source>
</evidence>
<organism evidence="10 11">
    <name type="scientific">Bodo saltans</name>
    <name type="common">Flagellated protozoan</name>
    <dbReference type="NCBI Taxonomy" id="75058"/>
    <lineage>
        <taxon>Eukaryota</taxon>
        <taxon>Discoba</taxon>
        <taxon>Euglenozoa</taxon>
        <taxon>Kinetoplastea</taxon>
        <taxon>Metakinetoplastina</taxon>
        <taxon>Eubodonida</taxon>
        <taxon>Bodonidae</taxon>
        <taxon>Bodo</taxon>
    </lineage>
</organism>
<dbReference type="InterPro" id="IPR013969">
    <property type="entry name" value="Oligosacch_biosynth_Alg14"/>
</dbReference>
<evidence type="ECO:0000256" key="4">
    <source>
        <dbReference type="ARBA" id="ARBA00022692"/>
    </source>
</evidence>
<dbReference type="GO" id="GO:0006488">
    <property type="term" value="P:dolichol-linked oligosaccharide biosynthetic process"/>
    <property type="evidence" value="ECO:0007669"/>
    <property type="project" value="InterPro"/>
</dbReference>
<proteinExistence type="inferred from homology"/>
<gene>
    <name evidence="10" type="ORF">BSAL_51410</name>
</gene>
<protein>
    <recommendedName>
        <fullName evidence="3">UDP-N-acetylglucosamine transferase subunit ALG14</fullName>
    </recommendedName>
</protein>
<dbReference type="EMBL" id="CYKH01000062">
    <property type="protein sequence ID" value="CUE67548.1"/>
    <property type="molecule type" value="Genomic_DNA"/>
</dbReference>
<comment type="similarity">
    <text evidence="2">Belongs to the ALG14 family.</text>
</comment>
<evidence type="ECO:0000313" key="11">
    <source>
        <dbReference type="Proteomes" id="UP000051952"/>
    </source>
</evidence>
<feature type="domain" description="Glycosyl transferase family 28 C-terminal" evidence="9">
    <location>
        <begin position="256"/>
        <end position="385"/>
    </location>
</feature>
<dbReference type="Pfam" id="PF04101">
    <property type="entry name" value="Glyco_tran_28_C"/>
    <property type="match status" value="1"/>
</dbReference>
<keyword evidence="11" id="KW-1185">Reference proteome</keyword>
<comment type="subcellular location">
    <subcellularLocation>
        <location evidence="1">Endoplasmic reticulum membrane</location>
        <topology evidence="1">Single-pass membrane protein</topology>
    </subcellularLocation>
</comment>
<reference evidence="11" key="1">
    <citation type="submission" date="2015-09" db="EMBL/GenBank/DDBJ databases">
        <authorList>
            <consortium name="Pathogen Informatics"/>
        </authorList>
    </citation>
    <scope>NUCLEOTIDE SEQUENCE [LARGE SCALE GENOMIC DNA]</scope>
    <source>
        <strain evidence="11">Lake Konstanz</strain>
    </source>
</reference>
<evidence type="ECO:0000256" key="8">
    <source>
        <dbReference type="SAM" id="Phobius"/>
    </source>
</evidence>
<keyword evidence="4 8" id="KW-0812">Transmembrane</keyword>
<evidence type="ECO:0000256" key="3">
    <source>
        <dbReference type="ARBA" id="ARBA00017467"/>
    </source>
</evidence>
<evidence type="ECO:0000256" key="6">
    <source>
        <dbReference type="ARBA" id="ARBA00022989"/>
    </source>
</evidence>
<keyword evidence="7 8" id="KW-0472">Membrane</keyword>
<dbReference type="PANTHER" id="PTHR12154:SF4">
    <property type="entry name" value="UDP-N-ACETYLGLUCOSAMINE TRANSFERASE SUBUNIT ALG14 HOMOLOG"/>
    <property type="match status" value="1"/>
</dbReference>
<dbReference type="Pfam" id="PF08660">
    <property type="entry name" value="Alg14"/>
    <property type="match status" value="1"/>
</dbReference>
<evidence type="ECO:0000256" key="2">
    <source>
        <dbReference type="ARBA" id="ARBA00009731"/>
    </source>
</evidence>
<accession>A0A0S4IKP3</accession>
<dbReference type="AlphaFoldDB" id="A0A0S4IKP3"/>
<keyword evidence="10" id="KW-0808">Transferase</keyword>
<keyword evidence="6 8" id="KW-1133">Transmembrane helix</keyword>
<dbReference type="SUPFAM" id="SSF53756">
    <property type="entry name" value="UDP-Glycosyltransferase/glycogen phosphorylase"/>
    <property type="match status" value="1"/>
</dbReference>
<dbReference type="GO" id="GO:0043541">
    <property type="term" value="C:UDP-N-acetylglucosamine transferase complex"/>
    <property type="evidence" value="ECO:0007669"/>
    <property type="project" value="TreeGrafter"/>
</dbReference>
<feature type="transmembrane region" description="Helical" evidence="8">
    <location>
        <begin position="6"/>
        <end position="25"/>
    </location>
</feature>
<sequence length="430" mass="47601">MLVSLLIMAIFASLIFVGRFIQLLLEHPSATIKASRQETLKVCIVLGSGGHTSEMINTLRVLPAQTWKASKTFDVVYVVSATDKDSSAVATRFEKEHGDRDARILRIPRAREVGQSYLTSVWSTLRALYVCLSYMWTEHPDVIITNGPGVCIPVVGASLLIAAVCCHPRPLIAYFESFTCVDHLSMSGTLLLPIADVFTVQWKSLFDIVKAKRFQLKSIAGRLWFTGPIGNHNAAGQDAKDNAKNARDNTRNSGVALITVGSTKFDDLMSQVDTPQFFEAVKRQGITKVLVQKGRSDYTFTTPTFSDPATDAGLVGSYDGVDVEVFPYRPFLQDILRSAQLVISHAGAGTILEALAHGRSMVVVPNEKLMSNHQLQLARSLAEEKFLFLVMVRDLCEALPRLPVDDLIPFPPPNEPAIMETFRRIFRRSF</sequence>
<dbReference type="Proteomes" id="UP000051952">
    <property type="component" value="Unassembled WGS sequence"/>
</dbReference>
<dbReference type="OrthoDB" id="17098at2759"/>
<dbReference type="InterPro" id="IPR007235">
    <property type="entry name" value="Glyco_trans_28_C"/>
</dbReference>
<evidence type="ECO:0000259" key="9">
    <source>
        <dbReference type="Pfam" id="PF04101"/>
    </source>
</evidence>
<dbReference type="OMA" id="YMESFTC"/>
<name>A0A0S4IKP3_BODSA</name>
<evidence type="ECO:0000256" key="1">
    <source>
        <dbReference type="ARBA" id="ARBA00004389"/>
    </source>
</evidence>
<dbReference type="VEuPathDB" id="TriTrypDB:BSAL_51410"/>
<dbReference type="GO" id="GO:0004577">
    <property type="term" value="F:N-acetylglucosaminyldiphosphodolichol N-acetylglucosaminyltransferase activity"/>
    <property type="evidence" value="ECO:0007669"/>
    <property type="project" value="TreeGrafter"/>
</dbReference>
<evidence type="ECO:0000256" key="5">
    <source>
        <dbReference type="ARBA" id="ARBA00022824"/>
    </source>
</evidence>
<evidence type="ECO:0000256" key="7">
    <source>
        <dbReference type="ARBA" id="ARBA00023136"/>
    </source>
</evidence>
<keyword evidence="5" id="KW-0256">Endoplasmic reticulum</keyword>